<keyword evidence="2" id="KW-1185">Reference proteome</keyword>
<dbReference type="OrthoDB" id="9809746at2"/>
<dbReference type="GO" id="GO:0009055">
    <property type="term" value="F:electron transfer activity"/>
    <property type="evidence" value="ECO:0007669"/>
    <property type="project" value="InterPro"/>
</dbReference>
<sequence length="122" mass="12812">MQQRGGLEKVGGLALGLAMGAVWLVGLAQPRTPTYYQDVKPILEAQCVGCHKPGGIAPFSLTEPQDAVARAQLIVAVTASGRMPPWPPGPDSPEFLDQRKLTEAQKATLAAWAQAGAPLGQK</sequence>
<dbReference type="InterPro" id="IPR036909">
    <property type="entry name" value="Cyt_c-like_dom_sf"/>
</dbReference>
<dbReference type="GO" id="GO:0020037">
    <property type="term" value="F:heme binding"/>
    <property type="evidence" value="ECO:0007669"/>
    <property type="project" value="InterPro"/>
</dbReference>
<dbReference type="RefSeq" id="WP_119356379.1">
    <property type="nucleotide sequence ID" value="NZ_BJXM01000004.1"/>
</dbReference>
<dbReference type="EMBL" id="QWLB01000008">
    <property type="protein sequence ID" value="RIH93247.1"/>
    <property type="molecule type" value="Genomic_DNA"/>
</dbReference>
<gene>
    <name evidence="1" type="ORF">Mgrana_00874</name>
</gene>
<accession>A0A399F9B0</accession>
<proteinExistence type="predicted"/>
<dbReference type="Proteomes" id="UP000266178">
    <property type="component" value="Unassembled WGS sequence"/>
</dbReference>
<dbReference type="SUPFAM" id="SSF46626">
    <property type="entry name" value="Cytochrome c"/>
    <property type="match status" value="1"/>
</dbReference>
<evidence type="ECO:0000313" key="1">
    <source>
        <dbReference type="EMBL" id="RIH93247.1"/>
    </source>
</evidence>
<reference evidence="1 2" key="1">
    <citation type="submission" date="2018-08" db="EMBL/GenBank/DDBJ databases">
        <title>Meiothermus granaticius genome AF-68 sequencing project.</title>
        <authorList>
            <person name="Da Costa M.S."/>
            <person name="Albuquerque L."/>
            <person name="Raposo P."/>
            <person name="Froufe H.J.C."/>
            <person name="Barroso C.S."/>
            <person name="Egas C."/>
        </authorList>
    </citation>
    <scope>NUCLEOTIDE SEQUENCE [LARGE SCALE GENOMIC DNA]</scope>
    <source>
        <strain evidence="1 2">AF-68</strain>
    </source>
</reference>
<organism evidence="1 2">
    <name type="scientific">Meiothermus granaticius NBRC 107808</name>
    <dbReference type="NCBI Taxonomy" id="1227551"/>
    <lineage>
        <taxon>Bacteria</taxon>
        <taxon>Thermotogati</taxon>
        <taxon>Deinococcota</taxon>
        <taxon>Deinococci</taxon>
        <taxon>Thermales</taxon>
        <taxon>Thermaceae</taxon>
        <taxon>Meiothermus</taxon>
    </lineage>
</organism>
<comment type="caution">
    <text evidence="1">The sequence shown here is derived from an EMBL/GenBank/DDBJ whole genome shotgun (WGS) entry which is preliminary data.</text>
</comment>
<evidence type="ECO:0000313" key="2">
    <source>
        <dbReference type="Proteomes" id="UP000266178"/>
    </source>
</evidence>
<dbReference type="AlphaFoldDB" id="A0A399F9B0"/>
<name>A0A399F9B0_9DEIN</name>
<evidence type="ECO:0008006" key="3">
    <source>
        <dbReference type="Google" id="ProtNLM"/>
    </source>
</evidence>
<protein>
    <recommendedName>
        <fullName evidence="3">Cytochrome c domain-containing protein</fullName>
    </recommendedName>
</protein>